<dbReference type="InterPro" id="IPR020941">
    <property type="entry name" value="SUFU-like_domain"/>
</dbReference>
<feature type="domain" description="Suppressor of fused-like" evidence="1">
    <location>
        <begin position="31"/>
        <end position="190"/>
    </location>
</feature>
<evidence type="ECO:0000313" key="3">
    <source>
        <dbReference type="Proteomes" id="UP001195196"/>
    </source>
</evidence>
<name>A0AAW4G325_GORRU</name>
<comment type="caution">
    <text evidence="2">The sequence shown here is derived from an EMBL/GenBank/DDBJ whole genome shotgun (WGS) entry which is preliminary data.</text>
</comment>
<reference evidence="2" key="1">
    <citation type="submission" date="2021-02" db="EMBL/GenBank/DDBJ databases">
        <title>Taxonomy, biology and ecology of Rhodococcus bacteria occurring in California pistachio and other woody hosts as revealed by genome sequence analyses.</title>
        <authorList>
            <person name="Riely B."/>
            <person name="Gai Y."/>
        </authorList>
    </citation>
    <scope>NUCLEOTIDE SEQUENCE</scope>
    <source>
        <strain evidence="2">BP-295</strain>
    </source>
</reference>
<gene>
    <name evidence="2" type="ORF">JTZ10_07595</name>
</gene>
<evidence type="ECO:0000313" key="2">
    <source>
        <dbReference type="EMBL" id="MBM7277625.1"/>
    </source>
</evidence>
<evidence type="ECO:0000259" key="1">
    <source>
        <dbReference type="Pfam" id="PF05076"/>
    </source>
</evidence>
<sequence length="196" mass="20750">MTEAVTDLVGKHLRDRMGAEPQRASVTFLGVEPIDVLRFVLGDATPGELVYVTSGCARHPMSDPTDLHADPVKGPRAELVVRMHAGSPLPGLHKRMATLAAAPAVEGLILDADALVDLGEPLWDGATCTAVLLSADELGEVELPVPMDSVRLLRAVPITANEAAWVRLKGADALRDAWREAGIDVMEPNRASATPG</sequence>
<accession>A0AAW4G325</accession>
<dbReference type="AlphaFoldDB" id="A0AAW4G325"/>
<organism evidence="2 3">
    <name type="scientific">Gordonia rubripertincta</name>
    <name type="common">Rhodococcus corallinus</name>
    <dbReference type="NCBI Taxonomy" id="36822"/>
    <lineage>
        <taxon>Bacteria</taxon>
        <taxon>Bacillati</taxon>
        <taxon>Actinomycetota</taxon>
        <taxon>Actinomycetes</taxon>
        <taxon>Mycobacteriales</taxon>
        <taxon>Gordoniaceae</taxon>
        <taxon>Gordonia</taxon>
    </lineage>
</organism>
<dbReference type="RefSeq" id="WP_182372458.1">
    <property type="nucleotide sequence ID" value="NZ_CP059694.1"/>
</dbReference>
<proteinExistence type="predicted"/>
<protein>
    <submittedName>
        <fullName evidence="2">Suppressor of fused domain protein</fullName>
    </submittedName>
</protein>
<dbReference type="Pfam" id="PF05076">
    <property type="entry name" value="SUFU"/>
    <property type="match status" value="1"/>
</dbReference>
<dbReference type="EMBL" id="JAFFGU010000002">
    <property type="protein sequence ID" value="MBM7277625.1"/>
    <property type="molecule type" value="Genomic_DNA"/>
</dbReference>
<dbReference type="Proteomes" id="UP001195196">
    <property type="component" value="Unassembled WGS sequence"/>
</dbReference>